<sequence length="438" mass="50790">MDKISEKRIEKFNSTASYYKISIKDMEIRELPNIIKTLKQIFQSIIDSIAGKIPSTDKVRITMNNPQLDFPIVLPFMRRSELTVDILLSEIERVLQSYEQFVLDETFGLELVHVHLPTGSGTHGKPYVDISKMLKKSNSTYRKHPHWDNIRQGRHAQKQLAINLHDKAGVPLQRCGIEVVKQFQAVLPSYKIIVLSKEHFNAIIYEGQEDGIPIYFYSPNEHYDVITRVAGFLNRSYFCVQCKKDYSNKEQHACNNPCVHCHRIHEDDSVPWEYCGDCNRYFINETCFLMHKQNHDTGTSTCCLYYECRDCGQAINMRKHKNPHMCNETYCKACKDFVEEDHQCFMQPVEEDEHKTATERTKTQDTKYIFLTLSAHKISSSNVRKDIFKALTESAVTVKKQLVVPLNIGLTYASYKGYAPRAWTVTYRSIQSVITVEK</sequence>
<reference evidence="2" key="1">
    <citation type="submission" date="2022-11" db="EMBL/GenBank/DDBJ databases">
        <title>Centuries of genome instability and evolution in soft-shell clam transmissible cancer (bioRxiv).</title>
        <authorList>
            <person name="Hart S.F.M."/>
            <person name="Yonemitsu M.A."/>
            <person name="Giersch R.M."/>
            <person name="Beal B.F."/>
            <person name="Arriagada G."/>
            <person name="Davis B.W."/>
            <person name="Ostrander E.A."/>
            <person name="Goff S.P."/>
            <person name="Metzger M.J."/>
        </authorList>
    </citation>
    <scope>NUCLEOTIDE SEQUENCE</scope>
    <source>
        <strain evidence="2">MELC-2E11</strain>
        <tissue evidence="2">Siphon/mantle</tissue>
    </source>
</reference>
<gene>
    <name evidence="2" type="ORF">MAR_020476</name>
</gene>
<dbReference type="EMBL" id="CP111016">
    <property type="protein sequence ID" value="WAR05107.1"/>
    <property type="molecule type" value="Genomic_DNA"/>
</dbReference>
<organism evidence="2 3">
    <name type="scientific">Mya arenaria</name>
    <name type="common">Soft-shell clam</name>
    <dbReference type="NCBI Taxonomy" id="6604"/>
    <lineage>
        <taxon>Eukaryota</taxon>
        <taxon>Metazoa</taxon>
        <taxon>Spiralia</taxon>
        <taxon>Lophotrochozoa</taxon>
        <taxon>Mollusca</taxon>
        <taxon>Bivalvia</taxon>
        <taxon>Autobranchia</taxon>
        <taxon>Heteroconchia</taxon>
        <taxon>Euheterodonta</taxon>
        <taxon>Imparidentia</taxon>
        <taxon>Neoheterodontei</taxon>
        <taxon>Myida</taxon>
        <taxon>Myoidea</taxon>
        <taxon>Myidae</taxon>
        <taxon>Mya</taxon>
    </lineage>
</organism>
<evidence type="ECO:0000259" key="1">
    <source>
        <dbReference type="PROSITE" id="PS00028"/>
    </source>
</evidence>
<dbReference type="PROSITE" id="PS00028">
    <property type="entry name" value="ZINC_FINGER_C2H2_1"/>
    <property type="match status" value="1"/>
</dbReference>
<evidence type="ECO:0000313" key="2">
    <source>
        <dbReference type="EMBL" id="WAR05107.1"/>
    </source>
</evidence>
<evidence type="ECO:0000313" key="3">
    <source>
        <dbReference type="Proteomes" id="UP001164746"/>
    </source>
</evidence>
<name>A0ABY7E520_MYAAR</name>
<dbReference type="Proteomes" id="UP001164746">
    <property type="component" value="Chromosome 5"/>
</dbReference>
<protein>
    <recommendedName>
        <fullName evidence="1">C2H2-type domain-containing protein</fullName>
    </recommendedName>
</protein>
<accession>A0ABY7E520</accession>
<keyword evidence="3" id="KW-1185">Reference proteome</keyword>
<feature type="domain" description="C2H2-type" evidence="1">
    <location>
        <begin position="275"/>
        <end position="295"/>
    </location>
</feature>
<proteinExistence type="predicted"/>
<dbReference type="PANTHER" id="PTHR33568">
    <property type="entry name" value="DNA POLYMERASE"/>
    <property type="match status" value="1"/>
</dbReference>
<dbReference type="PANTHER" id="PTHR33568:SF3">
    <property type="entry name" value="DNA-DIRECTED DNA POLYMERASE"/>
    <property type="match status" value="1"/>
</dbReference>
<dbReference type="InterPro" id="IPR013087">
    <property type="entry name" value="Znf_C2H2_type"/>
</dbReference>